<reference evidence="4" key="1">
    <citation type="journal article" date="2021" name="Microbiol. Resour. Announc.">
        <title>LGAAP: Leishmaniinae Genome Assembly and Annotation Pipeline.</title>
        <authorList>
            <person name="Almutairi H."/>
            <person name="Urbaniak M.D."/>
            <person name="Bates M.D."/>
            <person name="Jariyapan N."/>
            <person name="Kwakye-Nuako G."/>
            <person name="Thomaz-Soccol V."/>
            <person name="Al-Salem W.S."/>
            <person name="Dillon R.J."/>
            <person name="Bates P.A."/>
            <person name="Gatherer D."/>
        </authorList>
    </citation>
    <scope>NUCLEOTIDE SEQUENCE [LARGE SCALE GENOMIC DNA]</scope>
</reference>
<organism evidence="3 4">
    <name type="scientific">Leishmania martiniquensis</name>
    <dbReference type="NCBI Taxonomy" id="1580590"/>
    <lineage>
        <taxon>Eukaryota</taxon>
        <taxon>Discoba</taxon>
        <taxon>Euglenozoa</taxon>
        <taxon>Kinetoplastea</taxon>
        <taxon>Metakinetoplastina</taxon>
        <taxon>Trypanosomatida</taxon>
        <taxon>Trypanosomatidae</taxon>
        <taxon>Leishmaniinae</taxon>
        <taxon>Leishmania</taxon>
    </lineage>
</organism>
<feature type="compositionally biased region" description="Basic residues" evidence="2">
    <location>
        <begin position="1174"/>
        <end position="1184"/>
    </location>
</feature>
<dbReference type="EMBL" id="JAFEUZ010000022">
    <property type="protein sequence ID" value="KAG5479045.1"/>
    <property type="molecule type" value="Genomic_DNA"/>
</dbReference>
<feature type="region of interest" description="Disordered" evidence="2">
    <location>
        <begin position="33"/>
        <end position="63"/>
    </location>
</feature>
<feature type="coiled-coil region" evidence="1">
    <location>
        <begin position="311"/>
        <end position="338"/>
    </location>
</feature>
<feature type="compositionally biased region" description="Polar residues" evidence="2">
    <location>
        <begin position="134"/>
        <end position="143"/>
    </location>
</feature>
<gene>
    <name evidence="3" type="ORF">LSCM1_02889</name>
</gene>
<dbReference type="RefSeq" id="XP_067178764.1">
    <property type="nucleotide sequence ID" value="XM_067320452.1"/>
</dbReference>
<dbReference type="Proteomes" id="UP000673552">
    <property type="component" value="Unassembled WGS sequence"/>
</dbReference>
<dbReference type="GeneID" id="92512964"/>
<evidence type="ECO:0000256" key="2">
    <source>
        <dbReference type="SAM" id="MobiDB-lite"/>
    </source>
</evidence>
<evidence type="ECO:0000313" key="3">
    <source>
        <dbReference type="EMBL" id="KAG5479045.1"/>
    </source>
</evidence>
<feature type="region of interest" description="Disordered" evidence="2">
    <location>
        <begin position="1118"/>
        <end position="1202"/>
    </location>
</feature>
<sequence>MHSRSSPQALPVVCRQQPPSLCHSYMSPTSLAERARCSTAPPTEEVAGSGGSSPRATGPQLYGQPWNTPATLHSLAASLTCQSSGAVAERIDKRKTTAARLIASPSHSPSCTTTAKRGTSAVAEEVLPTVSKVRATSSSQHPISGTPALLPESTRPTAALRAERLGELEDFLERRGGRRASMEDRYKACKKALSLLSVVYPPLSNVARWMHRYIEDLAASLRSAATEKAEALREQQKVVYAEFEKFFEGKIRELMLARQQAEAVAKAEHDAAFALREERDAELMAVKEELLQRMNRCERTEDQFRDFRHLIASVYQMNQKLNLRIEQLEDVLALHNMDVPPASSEVCLHMPSNEHRPFLPGTSRADGGDRGGSARRSGHNRPYNLPVQFMAAAKQELVKSRLKLQEELLHSAFDDHSAYRMRVTGLTQQNLDLTFKVSELEQKVEELYTYIHEKRFARQVDEQGNDGAVMTPRPRGVPLALHSELGIELRHSTARILSELSTVAINIKHQLNTAILRARQLHTLSAWLDEGSEKLGSGGGITGMLERVSETAVIPVFPVSSWPLIPHFLRTNISPNVTNYFWTETQTACILYTFFKAYRAIRRRARFVRDSKMLAPRLHQLFEHREVLLTQLDARKEDAAAAEENVPFGYVVTQFVRDVLANLSPQNMQAQLPLVLPGTVALRLPTAATTPSQDSSFLHDGGGTAAYSPASKRSSRSDERAAVKDCPWTEPTPIVELELARFSYNLWYSAVRYQPAQPLCELFLKFVDGQMPIDTFDLMERVLGRLRRCIERLDGDSTRRFPYARLVKGMVRSVADMDAKTGLRAVQAVAQTFEANHMPLYGGLVGPVAVFADETYCMRETLTVSFEKEVTRGANSCMADSTSATAREQQAIRTRLPFSIITREVPLPTSFTASSPPSMLPPLGASCIVRFSRLLVYDTLETLYNRIEATLCPLVEESEVVLGLYLLPLPRAKVALAALDDMAHLESIHAALVGWTDTGEGKGLSKAMMGRKSVAASASSELTAETTDLLNVKGLTHAYVNLLQSRKMTLEDKRTEERQVTTRMVDKAVQGLPHFKTSTHFPFRSKNVQWSDETRESANDDGFVKADAPEHDNAALTAAATVTGSDPSAAKKRATKDGMPQMTQRMAAARHAGSVSENGSSGNPKAKAQPPLRAVRRSNKRTAKARLVPGEDGLRSSAEGEDALRSRTAEALLAASDEGDLVEWYSLRYALRRTLPSLPWQIFQPDEHEQGQATETAAPQSPTLPVLSAYEEEAPT</sequence>
<accession>A0A836KQI1</accession>
<feature type="region of interest" description="Disordered" evidence="2">
    <location>
        <begin position="134"/>
        <end position="154"/>
    </location>
</feature>
<keyword evidence="4" id="KW-1185">Reference proteome</keyword>
<dbReference type="AlphaFoldDB" id="A0A836KQI1"/>
<feature type="region of interest" description="Disordered" evidence="2">
    <location>
        <begin position="1244"/>
        <end position="1276"/>
    </location>
</feature>
<feature type="region of interest" description="Disordered" evidence="2">
    <location>
        <begin position="690"/>
        <end position="723"/>
    </location>
</feature>
<keyword evidence="1" id="KW-0175">Coiled coil</keyword>
<protein>
    <submittedName>
        <fullName evidence="3">Uncharacterized protein</fullName>
    </submittedName>
</protein>
<dbReference type="OrthoDB" id="272790at2759"/>
<name>A0A836KQI1_9TRYP</name>
<evidence type="ECO:0000256" key="1">
    <source>
        <dbReference type="SAM" id="Coils"/>
    </source>
</evidence>
<evidence type="ECO:0000313" key="4">
    <source>
        <dbReference type="Proteomes" id="UP000673552"/>
    </source>
</evidence>
<comment type="caution">
    <text evidence="3">The sequence shown here is derived from an EMBL/GenBank/DDBJ whole genome shotgun (WGS) entry which is preliminary data.</text>
</comment>
<reference evidence="4" key="2">
    <citation type="journal article" date="2021" name="Sci. Data">
        <title>Chromosome-scale genome sequencing, assembly and annotation of six genomes from subfamily Leishmaniinae.</title>
        <authorList>
            <person name="Almutairi H."/>
            <person name="Urbaniak M.D."/>
            <person name="Bates M.D."/>
            <person name="Jariyapan N."/>
            <person name="Kwakye-Nuako G."/>
            <person name="Thomaz Soccol V."/>
            <person name="Al-Salem W.S."/>
            <person name="Dillon R.J."/>
            <person name="Bates P.A."/>
            <person name="Gatherer D."/>
        </authorList>
    </citation>
    <scope>NUCLEOTIDE SEQUENCE [LARGE SCALE GENOMIC DNA]</scope>
</reference>
<dbReference type="KEGG" id="lmat:92512964"/>
<feature type="compositionally biased region" description="Polar residues" evidence="2">
    <location>
        <begin position="1251"/>
        <end position="1263"/>
    </location>
</feature>
<proteinExistence type="predicted"/>
<feature type="region of interest" description="Disordered" evidence="2">
    <location>
        <begin position="352"/>
        <end position="382"/>
    </location>
</feature>